<accession>A0A9J9HFV8</accession>
<protein>
    <recommendedName>
        <fullName evidence="4">Methylamine utilization protein MauD</fullName>
    </recommendedName>
</protein>
<dbReference type="InterPro" id="IPR013766">
    <property type="entry name" value="Thioredoxin_domain"/>
</dbReference>
<dbReference type="SUPFAM" id="SSF52833">
    <property type="entry name" value="Thioredoxin-like"/>
    <property type="match status" value="1"/>
</dbReference>
<organism evidence="11 12">
    <name type="scientific">Rhizorhabdus wittichii (strain DSM 6014 / CCUG 31198 / JCM 15750 / NBRC 105917 / EY 4224 / RW1)</name>
    <name type="common">Sphingomonas wittichii</name>
    <dbReference type="NCBI Taxonomy" id="392499"/>
    <lineage>
        <taxon>Bacteria</taxon>
        <taxon>Pseudomonadati</taxon>
        <taxon>Pseudomonadota</taxon>
        <taxon>Alphaproteobacteria</taxon>
        <taxon>Sphingomonadales</taxon>
        <taxon>Sphingomonadaceae</taxon>
        <taxon>Rhizorhabdus</taxon>
    </lineage>
</organism>
<keyword evidence="12" id="KW-1185">Reference proteome</keyword>
<sequence length="266" mass="28877">MQLRRPAEDRHPLSGPPCRAPRLAGDRRGAVAGRHAGRARPVRGACLLRPLSGRRRARRGFLHWQEPCSMTGFALASQIMLWIAVGVLGVLVMALARQVGVLHERIAPAGALTLHQKVSVGDKGPEMELTALDGARVRIGGRREGRSQLLFFLSPDCPICKTLMPVLRSAARAEAGWVDTVLASDGEDEAEHRRLVMKQELAGIPYVLSETLGRSLGVSKLPYAVLLDEQGKIASLGLINNREHLESLFEAKERGVASIQQFLAGA</sequence>
<feature type="domain" description="Thioredoxin" evidence="10">
    <location>
        <begin position="118"/>
        <end position="261"/>
    </location>
</feature>
<evidence type="ECO:0000256" key="9">
    <source>
        <dbReference type="SAM" id="Phobius"/>
    </source>
</evidence>
<dbReference type="KEGG" id="swi:Swit_4364"/>
<evidence type="ECO:0000256" key="2">
    <source>
        <dbReference type="ARBA" id="ARBA00004167"/>
    </source>
</evidence>
<dbReference type="PROSITE" id="PS51352">
    <property type="entry name" value="THIOREDOXIN_2"/>
    <property type="match status" value="1"/>
</dbReference>
<dbReference type="AlphaFoldDB" id="A0A9J9HFV8"/>
<comment type="function">
    <text evidence="1">May be specifically involved in the processing, transport, and/or maturation of the MADH beta-subunit.</text>
</comment>
<evidence type="ECO:0000256" key="6">
    <source>
        <dbReference type="ARBA" id="ARBA00022989"/>
    </source>
</evidence>
<dbReference type="InterPro" id="IPR013478">
    <property type="entry name" value="MeN_DH_accessory"/>
</dbReference>
<feature type="transmembrane region" description="Helical" evidence="9">
    <location>
        <begin position="79"/>
        <end position="96"/>
    </location>
</feature>
<dbReference type="GO" id="GO:0030416">
    <property type="term" value="P:methylamine metabolic process"/>
    <property type="evidence" value="ECO:0007669"/>
    <property type="project" value="InterPro"/>
</dbReference>
<dbReference type="EMBL" id="CP000699">
    <property type="protein sequence ID" value="ABQ70704.1"/>
    <property type="molecule type" value="Genomic_DNA"/>
</dbReference>
<comment type="subcellular location">
    <subcellularLocation>
        <location evidence="2">Membrane</location>
        <topology evidence="2">Single-pass membrane protein</topology>
    </subcellularLocation>
</comment>
<name>A0A9J9HFV8_RHIWR</name>
<keyword evidence="5 9" id="KW-0812">Transmembrane</keyword>
<dbReference type="Proteomes" id="UP000001989">
    <property type="component" value="Chromosome"/>
</dbReference>
<feature type="region of interest" description="Disordered" evidence="8">
    <location>
        <begin position="1"/>
        <end position="35"/>
    </location>
</feature>
<evidence type="ECO:0000313" key="11">
    <source>
        <dbReference type="EMBL" id="ABQ70704.1"/>
    </source>
</evidence>
<keyword evidence="7 9" id="KW-0472">Membrane</keyword>
<reference evidence="11 12" key="1">
    <citation type="journal article" date="2010" name="J. Bacteriol.">
        <title>Genome sequence of the dioxin-mineralizing bacterium Sphingomonas wittichii RW1.</title>
        <authorList>
            <person name="Miller T.R."/>
            <person name="Delcher A.L."/>
            <person name="Salzberg S.L."/>
            <person name="Saunders E."/>
            <person name="Detter J.C."/>
            <person name="Halden R.U."/>
        </authorList>
    </citation>
    <scope>NUCLEOTIDE SEQUENCE [LARGE SCALE GENOMIC DNA]</scope>
    <source>
        <strain evidence="12">DSM 6014 / CCUG 31198 / JCM 15750 / NBRC 105917 / EY 4224 / RW1</strain>
    </source>
</reference>
<dbReference type="NCBIfam" id="TIGR02661">
    <property type="entry name" value="MauD"/>
    <property type="match status" value="1"/>
</dbReference>
<evidence type="ECO:0000313" key="12">
    <source>
        <dbReference type="Proteomes" id="UP000001989"/>
    </source>
</evidence>
<dbReference type="GO" id="GO:0016020">
    <property type="term" value="C:membrane"/>
    <property type="evidence" value="ECO:0007669"/>
    <property type="project" value="UniProtKB-SubCell"/>
</dbReference>
<feature type="compositionally biased region" description="Basic and acidic residues" evidence="8">
    <location>
        <begin position="1"/>
        <end position="12"/>
    </location>
</feature>
<dbReference type="InterPro" id="IPR036249">
    <property type="entry name" value="Thioredoxin-like_sf"/>
</dbReference>
<evidence type="ECO:0000256" key="3">
    <source>
        <dbReference type="ARBA" id="ARBA00004856"/>
    </source>
</evidence>
<evidence type="ECO:0000256" key="7">
    <source>
        <dbReference type="ARBA" id="ARBA00023136"/>
    </source>
</evidence>
<evidence type="ECO:0000259" key="10">
    <source>
        <dbReference type="PROSITE" id="PS51352"/>
    </source>
</evidence>
<evidence type="ECO:0000256" key="5">
    <source>
        <dbReference type="ARBA" id="ARBA00022692"/>
    </source>
</evidence>
<dbReference type="Pfam" id="PF08534">
    <property type="entry name" value="Redoxin"/>
    <property type="match status" value="1"/>
</dbReference>
<dbReference type="GO" id="GO:0016491">
    <property type="term" value="F:oxidoreductase activity"/>
    <property type="evidence" value="ECO:0007669"/>
    <property type="project" value="InterPro"/>
</dbReference>
<proteinExistence type="predicted"/>
<comment type="pathway">
    <text evidence="3">One-carbon metabolism; methylamine degradation.</text>
</comment>
<dbReference type="InterPro" id="IPR013740">
    <property type="entry name" value="Redoxin"/>
</dbReference>
<evidence type="ECO:0000256" key="1">
    <source>
        <dbReference type="ARBA" id="ARBA00003475"/>
    </source>
</evidence>
<dbReference type="Gene3D" id="3.40.30.10">
    <property type="entry name" value="Glutaredoxin"/>
    <property type="match status" value="1"/>
</dbReference>
<evidence type="ECO:0000256" key="8">
    <source>
        <dbReference type="SAM" id="MobiDB-lite"/>
    </source>
</evidence>
<evidence type="ECO:0000256" key="4">
    <source>
        <dbReference type="ARBA" id="ARBA00019076"/>
    </source>
</evidence>
<keyword evidence="6 9" id="KW-1133">Transmembrane helix</keyword>
<gene>
    <name evidence="11" type="ordered locus">Swit_4364</name>
</gene>